<dbReference type="RefSeq" id="XP_018032057.1">
    <property type="nucleotide sequence ID" value="XM_018176853.1"/>
</dbReference>
<dbReference type="Pfam" id="PF08626">
    <property type="entry name" value="TRAPPC9-Trs120"/>
    <property type="match status" value="1"/>
</dbReference>
<evidence type="ECO:0000259" key="5">
    <source>
        <dbReference type="Pfam" id="PF26251"/>
    </source>
</evidence>
<feature type="compositionally biased region" description="Polar residues" evidence="3">
    <location>
        <begin position="217"/>
        <end position="250"/>
    </location>
</feature>
<accession>A0A177C486</accession>
<dbReference type="InterPro" id="IPR013935">
    <property type="entry name" value="Trs120_TRAPPC9"/>
</dbReference>
<dbReference type="Pfam" id="PF26280">
    <property type="entry name" value="Ig_TRAPPC9-Trs120_2nd"/>
    <property type="match status" value="1"/>
</dbReference>
<feature type="domain" description="Trs120/TRAPPC9 TPR region" evidence="5">
    <location>
        <begin position="465"/>
        <end position="787"/>
    </location>
</feature>
<reference evidence="9 10" key="1">
    <citation type="submission" date="2016-05" db="EMBL/GenBank/DDBJ databases">
        <title>Comparative analysis of secretome profiles of manganese(II)-oxidizing ascomycete fungi.</title>
        <authorList>
            <consortium name="DOE Joint Genome Institute"/>
            <person name="Zeiner C.A."/>
            <person name="Purvine S.O."/>
            <person name="Zink E.M."/>
            <person name="Wu S."/>
            <person name="Pasa-Tolic L."/>
            <person name="Chaput D.L."/>
            <person name="Haridas S."/>
            <person name="Grigoriev I.V."/>
            <person name="Santelli C.M."/>
            <person name="Hansel C.M."/>
        </authorList>
    </citation>
    <scope>NUCLEOTIDE SEQUENCE [LARGE SCALE GENOMIC DNA]</scope>
    <source>
        <strain evidence="9 10">AP3s5-JAC2a</strain>
    </source>
</reference>
<dbReference type="OrthoDB" id="27962at2759"/>
<dbReference type="Proteomes" id="UP000077069">
    <property type="component" value="Unassembled WGS sequence"/>
</dbReference>
<comment type="subcellular location">
    <subcellularLocation>
        <location evidence="1">Golgi apparatus</location>
    </subcellularLocation>
</comment>
<dbReference type="FunCoup" id="A0A177C486">
    <property type="interactions" value="31"/>
</dbReference>
<dbReference type="EMBL" id="KV441557">
    <property type="protein sequence ID" value="OAG01692.1"/>
    <property type="molecule type" value="Genomic_DNA"/>
</dbReference>
<dbReference type="InParanoid" id="A0A177C486"/>
<dbReference type="GO" id="GO:0005802">
    <property type="term" value="C:trans-Golgi network"/>
    <property type="evidence" value="ECO:0007669"/>
    <property type="project" value="TreeGrafter"/>
</dbReference>
<feature type="domain" description="Trs120/TRAPPC9 third Ig-like" evidence="7">
    <location>
        <begin position="1142"/>
        <end position="1332"/>
    </location>
</feature>
<feature type="compositionally biased region" description="Polar residues" evidence="3">
    <location>
        <begin position="290"/>
        <end position="301"/>
    </location>
</feature>
<dbReference type="Pfam" id="PF26254">
    <property type="entry name" value="Ig_TRAPPC9-Trs120_1st"/>
    <property type="match status" value="1"/>
</dbReference>
<evidence type="ECO:0000259" key="6">
    <source>
        <dbReference type="Pfam" id="PF26254"/>
    </source>
</evidence>
<feature type="region of interest" description="Disordered" evidence="3">
    <location>
        <begin position="116"/>
        <end position="137"/>
    </location>
</feature>
<dbReference type="Pfam" id="PF26283">
    <property type="entry name" value="Ig_TRAPPC9-Trs120_4th"/>
    <property type="match status" value="1"/>
</dbReference>
<feature type="region of interest" description="Disordered" evidence="3">
    <location>
        <begin position="217"/>
        <end position="353"/>
    </location>
</feature>
<feature type="compositionally biased region" description="Polar residues" evidence="3">
    <location>
        <begin position="274"/>
        <end position="283"/>
    </location>
</feature>
<evidence type="ECO:0000259" key="7">
    <source>
        <dbReference type="Pfam" id="PF26282"/>
    </source>
</evidence>
<gene>
    <name evidence="9" type="ORF">CC84DRAFT_1153721</name>
</gene>
<feature type="compositionally biased region" description="Basic and acidic residues" evidence="3">
    <location>
        <begin position="328"/>
        <end position="338"/>
    </location>
</feature>
<dbReference type="InterPro" id="IPR058565">
    <property type="entry name" value="Ig_TRAPPC9_Trs120_1st"/>
</dbReference>
<evidence type="ECO:0000259" key="4">
    <source>
        <dbReference type="Pfam" id="PF08626"/>
    </source>
</evidence>
<evidence type="ECO:0000256" key="2">
    <source>
        <dbReference type="ARBA" id="ARBA00023034"/>
    </source>
</evidence>
<dbReference type="GeneID" id="28760339"/>
<keyword evidence="10" id="KW-1185">Reference proteome</keyword>
<keyword evidence="2" id="KW-0333">Golgi apparatus</keyword>
<feature type="domain" description="Trs120/TRAPPC9 fourth Ig-like" evidence="8">
    <location>
        <begin position="1337"/>
        <end position="1497"/>
    </location>
</feature>
<dbReference type="Pfam" id="PF26282">
    <property type="entry name" value="Ig_TRAPPC9-Trs120_3rd"/>
    <property type="match status" value="1"/>
</dbReference>
<proteinExistence type="predicted"/>
<dbReference type="InterPro" id="IPR058568">
    <property type="entry name" value="Ig_TRAPPC9_Trs120_4th"/>
</dbReference>
<evidence type="ECO:0000313" key="10">
    <source>
        <dbReference type="Proteomes" id="UP000077069"/>
    </source>
</evidence>
<evidence type="ECO:0000256" key="1">
    <source>
        <dbReference type="ARBA" id="ARBA00004555"/>
    </source>
</evidence>
<dbReference type="InterPro" id="IPR058567">
    <property type="entry name" value="Ig_TRAPPC9_Trs120_3rd"/>
</dbReference>
<organism evidence="9 10">
    <name type="scientific">Paraphaeosphaeria sporulosa</name>
    <dbReference type="NCBI Taxonomy" id="1460663"/>
    <lineage>
        <taxon>Eukaryota</taxon>
        <taxon>Fungi</taxon>
        <taxon>Dikarya</taxon>
        <taxon>Ascomycota</taxon>
        <taxon>Pezizomycotina</taxon>
        <taxon>Dothideomycetes</taxon>
        <taxon>Pleosporomycetidae</taxon>
        <taxon>Pleosporales</taxon>
        <taxon>Massarineae</taxon>
        <taxon>Didymosphaeriaceae</taxon>
        <taxon>Paraphaeosphaeria</taxon>
    </lineage>
</organism>
<evidence type="ECO:0000256" key="3">
    <source>
        <dbReference type="SAM" id="MobiDB-lite"/>
    </source>
</evidence>
<feature type="region of interest" description="Disordered" evidence="3">
    <location>
        <begin position="434"/>
        <end position="456"/>
    </location>
</feature>
<evidence type="ECO:0000259" key="8">
    <source>
        <dbReference type="Pfam" id="PF26283"/>
    </source>
</evidence>
<dbReference type="STRING" id="1460663.A0A177C486"/>
<name>A0A177C486_9PLEO</name>
<feature type="domain" description="Trs120/TRAPPC9 N-terminal" evidence="4">
    <location>
        <begin position="5"/>
        <end position="423"/>
    </location>
</feature>
<evidence type="ECO:0000313" key="9">
    <source>
        <dbReference type="EMBL" id="OAG01692.1"/>
    </source>
</evidence>
<dbReference type="InterPro" id="IPR058564">
    <property type="entry name" value="TPR_TRAPPC9_Trs120"/>
</dbReference>
<dbReference type="Pfam" id="PF26251">
    <property type="entry name" value="TPR_TRAPPC9-Trs120"/>
    <property type="match status" value="1"/>
</dbReference>
<feature type="compositionally biased region" description="Polar residues" evidence="3">
    <location>
        <begin position="120"/>
        <end position="130"/>
    </location>
</feature>
<feature type="domain" description="Trs120/TRAPPC9 first Ig-like" evidence="6">
    <location>
        <begin position="801"/>
        <end position="989"/>
    </location>
</feature>
<feature type="compositionally biased region" description="Polar residues" evidence="3">
    <location>
        <begin position="315"/>
        <end position="325"/>
    </location>
</feature>
<dbReference type="InterPro" id="IPR058563">
    <property type="entry name" value="Trs120_TRAPPC9_N"/>
</dbReference>
<sequence length="1499" mass="165118">MAVDPLSPIAPARIRALLLPVGRIKRSRFLNFVEFLQPHCMVRLGDISPDPRPDRNMFSPLAFPNGTLLYDLSTSLPPPSHLSLSPFEQFRDPLLIIGIADASEYSWLHRSRADTETEQDTAQSKITLQDDNGDDLPSSVDDLREQFPRAYLHSLMLFDCASQDLHPRLPQETFLVPPAPQVKMTTMKTLMCDLTSTLLAEMTTLAKSIQVLPTISSPASQTGNTDNVPSWANPDPSSSLFSRRNSQTPVLSRPESPISANQKDLHRMSMPVLPSTSGGSLSTEDPRATSPVTQGARTPPTTFDEISGLDAANTLHRTTSNSSKPKGTGRDRSADRVSIHGFGSGGAGERARNKGRGRVGVIIGTLYLCAGQWQDALKELTEAASQARTFSDHLWHAKALENIMVCLLLFAWSGMDFQIPQICYPSYDKSSGTKSPQHTPAGSIADITSPTSTRNSTHEAALESLNTLLPDLVNMILNIYTRASNFAGESLPPLAFSECVIRFSKLLAAMNLSAGYLDYDALQHLVENSPFRQKPRLSVPRLAVNPTRSDIAAMLFRALPGPPESSGMSPTDRVVVLAGVASVLSSLELQRKKAVVMKEFITSLIPGLVQARKVGAAEMGVHPAAGLAALNMAGGSNSGAGALHLGEGEIENGIDEFLGLLGRVYGIPDTRATFNSPVPSLSNGTSDYAPGKQSQDAVKEILRIASLRSFGSLSLKLDVLRMCINFCEALPDFNGVLHFTALLLRIAGPGTAPRPNSTDVFVSLPREEQVRLFANISRTVAQANKLGLKHVETDYWDDFLVRGLFIMEPPVPMRLTHHRPAELKVIPSKEGPFIHNPWNKNPQANAVETVLVANEEYRFIIALQNPYDFELEVDSLRIAAEGAEFVAHEELFILGPYRTQKFPISGVARAEGTLNIIGCYVKVTGCRERLFPIFPDPWRPERELKMKKIGLKACLGAPISRPTSAVGTAADVGKASSPKPETLTFNVIADQPVVVITDVSLPQGAVMVLEGERRRFTVTVKNTSNTTAVDFVHITFQDSATAAIQAAMSNRDLPSAELHELEVQLAQFPSLRWIKDEDEQVISIKPGHEAQFVIEVVGRTRLTDAIVQIDYANLGKRRSEVQERFFTRQVSVPISITVNASVQLQRPDIIPLSGDLAWSSHAKEVTLPKNTNESYFQQFLHYMKSQGSSDEYCMLLLDLRNSWPNPLHIALQVRGLSDSNESVTESWAGAYTVNEVIQPGHINRIVVILPKIYLKEPYARVPSLNPANQRQFVVSASKISPEMERANREAFWYRHELLKLIRGTWKEEGGGKAGDIELRTLRFSPRMVEAIKLSDLRIETTVETDYPSGDDDNKVRRLGHARFEVSVDDFLTLKTKVYNRSPAPITPFLRLQPHLANLPHNIALDLDKRFSWTGVLQRRLPTIEPGQWVETELGIVALTSGVYEVGATVDEVKLHQPAGEVKGNRPRSGTATIQAEILGEPKLRSWHIMEPCTVVARRR</sequence>
<protein>
    <submittedName>
        <fullName evidence="9">Trs120-domain-containing protein</fullName>
    </submittedName>
</protein>
<dbReference type="PANTHER" id="PTHR21512">
    <property type="entry name" value="TRAFFICKING PROTEIN PARTICLE COMPLEX SUBUNIT 9"/>
    <property type="match status" value="1"/>
</dbReference>
<feature type="compositionally biased region" description="Polar residues" evidence="3">
    <location>
        <begin position="434"/>
        <end position="455"/>
    </location>
</feature>
<dbReference type="PANTHER" id="PTHR21512:SF5">
    <property type="entry name" value="TRAFFICKING PROTEIN PARTICLE COMPLEX SUBUNIT 9"/>
    <property type="match status" value="1"/>
</dbReference>